<sequence>MIESVDLKTLTDEQKAFLNGLAYLNLDFEDIDIINNNGNITIEYLLTKYGESFAKEDKEIIESIQNNNNLKKLEIVGYENNNSDSGFAAIAFKDTEGNTGISFRGSENKSHGQHWLVDMWDNFKTAVFGNSQQSREAAMFFERYQNTEGDNYLFGHSKGGELATKVYVRNEENVQGVTVINAQPINIFQLTPKEIDALYLKKFDSIIVNGDFVSGLGYNLYPSRYVENNGKDDSYTGPHSYWAMKVDKDGYAVPLDMKNLVDYPLQGVTKVFGTYLLGTMQFRYASINLPAKLIYTIGYYTNKGIDIAVNELMDVTKKALIAFGNYSEPAIRAFGNFYAEVISTLKIVKRQILIISGKSVATPYINVNTNSLRNYADRLEKVKSRLAELDSDMTSLIFTESLPAVISAIRANNFPSQRKIQKCINYLDGTAEAFERAERNILNRV</sequence>
<reference evidence="1 2" key="1">
    <citation type="submission" date="2020-08" db="EMBL/GenBank/DDBJ databases">
        <title>A Genomic Blueprint of the Chicken Gut Microbiome.</title>
        <authorList>
            <person name="Gilroy R."/>
            <person name="Ravi A."/>
            <person name="Getino M."/>
            <person name="Pursley I."/>
            <person name="Horton D.L."/>
            <person name="Alikhan N.-F."/>
            <person name="Baker D."/>
            <person name="Gharbi K."/>
            <person name="Hall N."/>
            <person name="Watson M."/>
            <person name="Adriaenssens E.M."/>
            <person name="Foster-Nyarko E."/>
            <person name="Jarju S."/>
            <person name="Secka A."/>
            <person name="Antonio M."/>
            <person name="Oren A."/>
            <person name="Chaudhuri R."/>
            <person name="La Ragione R.M."/>
            <person name="Hildebrand F."/>
            <person name="Pallen M.J."/>
        </authorList>
    </citation>
    <scope>NUCLEOTIDE SEQUENCE [LARGE SCALE GENOMIC DNA]</scope>
    <source>
        <strain evidence="1 2">Re31</strain>
    </source>
</reference>
<comment type="caution">
    <text evidence="1">The sequence shown here is derived from an EMBL/GenBank/DDBJ whole genome shotgun (WGS) entry which is preliminary data.</text>
</comment>
<dbReference type="Pfam" id="PF11187">
    <property type="entry name" value="Mbeg1-like"/>
    <property type="match status" value="1"/>
</dbReference>
<keyword evidence="2" id="KW-1185">Reference proteome</keyword>
<dbReference type="InterPro" id="IPR024499">
    <property type="entry name" value="Mbeg1-like"/>
</dbReference>
<organism evidence="1 2">
    <name type="scientific">Ureibacillus galli</name>
    <dbReference type="NCBI Taxonomy" id="2762222"/>
    <lineage>
        <taxon>Bacteria</taxon>
        <taxon>Bacillati</taxon>
        <taxon>Bacillota</taxon>
        <taxon>Bacilli</taxon>
        <taxon>Bacillales</taxon>
        <taxon>Caryophanaceae</taxon>
        <taxon>Ureibacillus</taxon>
    </lineage>
</organism>
<evidence type="ECO:0000313" key="2">
    <source>
        <dbReference type="Proteomes" id="UP000640930"/>
    </source>
</evidence>
<dbReference type="InterPro" id="IPR029058">
    <property type="entry name" value="AB_hydrolase_fold"/>
</dbReference>
<protein>
    <submittedName>
        <fullName evidence="1">DUF2974 domain-containing protein</fullName>
    </submittedName>
</protein>
<dbReference type="RefSeq" id="WP_191707390.1">
    <property type="nucleotide sequence ID" value="NZ_JACSQA010000012.1"/>
</dbReference>
<dbReference type="Proteomes" id="UP000640930">
    <property type="component" value="Unassembled WGS sequence"/>
</dbReference>
<name>A0ABR8XCF0_9BACL</name>
<proteinExistence type="predicted"/>
<dbReference type="SUPFAM" id="SSF53474">
    <property type="entry name" value="alpha/beta-Hydrolases"/>
    <property type="match status" value="1"/>
</dbReference>
<accession>A0ABR8XCF0</accession>
<dbReference type="EMBL" id="JACSQA010000012">
    <property type="protein sequence ID" value="MBD8026905.1"/>
    <property type="molecule type" value="Genomic_DNA"/>
</dbReference>
<evidence type="ECO:0000313" key="1">
    <source>
        <dbReference type="EMBL" id="MBD8026905.1"/>
    </source>
</evidence>
<gene>
    <name evidence="1" type="ORF">H9636_09555</name>
</gene>